<feature type="transmembrane region" description="Helical" evidence="6">
    <location>
        <begin position="233"/>
        <end position="256"/>
    </location>
</feature>
<evidence type="ECO:0000256" key="4">
    <source>
        <dbReference type="ARBA" id="ARBA00022989"/>
    </source>
</evidence>
<gene>
    <name evidence="8" type="ORF">H735_04480</name>
</gene>
<name>A0A0C1WD74_9VIBR</name>
<dbReference type="EMBL" id="JPRD01000008">
    <property type="protein sequence ID" value="KIF54307.1"/>
    <property type="molecule type" value="Genomic_DNA"/>
</dbReference>
<feature type="transmembrane region" description="Helical" evidence="6">
    <location>
        <begin position="356"/>
        <end position="374"/>
    </location>
</feature>
<evidence type="ECO:0000259" key="7">
    <source>
        <dbReference type="Pfam" id="PF12698"/>
    </source>
</evidence>
<dbReference type="GO" id="GO:0140359">
    <property type="term" value="F:ABC-type transporter activity"/>
    <property type="evidence" value="ECO:0007669"/>
    <property type="project" value="InterPro"/>
</dbReference>
<evidence type="ECO:0000256" key="6">
    <source>
        <dbReference type="SAM" id="Phobius"/>
    </source>
</evidence>
<organism evidence="8 9">
    <name type="scientific">Vibrio owensii CAIM 1854 = LMG 25443</name>
    <dbReference type="NCBI Taxonomy" id="1229493"/>
    <lineage>
        <taxon>Bacteria</taxon>
        <taxon>Pseudomonadati</taxon>
        <taxon>Pseudomonadota</taxon>
        <taxon>Gammaproteobacteria</taxon>
        <taxon>Vibrionales</taxon>
        <taxon>Vibrionaceae</taxon>
        <taxon>Vibrio</taxon>
    </lineage>
</organism>
<evidence type="ECO:0000313" key="9">
    <source>
        <dbReference type="Proteomes" id="UP000031586"/>
    </source>
</evidence>
<feature type="transmembrane region" description="Helical" evidence="6">
    <location>
        <begin position="16"/>
        <end position="36"/>
    </location>
</feature>
<dbReference type="Proteomes" id="UP000031586">
    <property type="component" value="Unassembled WGS sequence"/>
</dbReference>
<feature type="transmembrane region" description="Helical" evidence="6">
    <location>
        <begin position="295"/>
        <end position="316"/>
    </location>
</feature>
<comment type="subcellular location">
    <subcellularLocation>
        <location evidence="1">Cell membrane</location>
        <topology evidence="1">Multi-pass membrane protein</topology>
    </subcellularLocation>
</comment>
<dbReference type="InterPro" id="IPR051449">
    <property type="entry name" value="ABC-2_transporter_component"/>
</dbReference>
<evidence type="ECO:0000256" key="1">
    <source>
        <dbReference type="ARBA" id="ARBA00004651"/>
    </source>
</evidence>
<accession>A0A0C1WD74</accession>
<feature type="domain" description="ABC-2 type transporter transmembrane" evidence="7">
    <location>
        <begin position="15"/>
        <end position="369"/>
    </location>
</feature>
<keyword evidence="2" id="KW-1003">Cell membrane</keyword>
<dbReference type="Gene3D" id="3.40.1710.10">
    <property type="entry name" value="abc type-2 transporter like domain"/>
    <property type="match status" value="1"/>
</dbReference>
<evidence type="ECO:0000256" key="3">
    <source>
        <dbReference type="ARBA" id="ARBA00022692"/>
    </source>
</evidence>
<keyword evidence="5 6" id="KW-0472">Membrane</keyword>
<keyword evidence="4 6" id="KW-1133">Transmembrane helix</keyword>
<dbReference type="Pfam" id="PF12698">
    <property type="entry name" value="ABC2_membrane_3"/>
    <property type="match status" value="1"/>
</dbReference>
<evidence type="ECO:0000256" key="2">
    <source>
        <dbReference type="ARBA" id="ARBA00022475"/>
    </source>
</evidence>
<dbReference type="PATRIC" id="fig|1229493.5.peg.5822"/>
<dbReference type="RefSeq" id="WP_020197494.1">
    <property type="nucleotide sequence ID" value="NZ_BAOH01000121.1"/>
</dbReference>
<dbReference type="PANTHER" id="PTHR30294:SF47">
    <property type="entry name" value="INNER MEMBRANE TRANSPORT PERMEASE YHHJ"/>
    <property type="match status" value="1"/>
</dbReference>
<proteinExistence type="predicted"/>
<comment type="caution">
    <text evidence="8">The sequence shown here is derived from an EMBL/GenBank/DDBJ whole genome shotgun (WGS) entry which is preliminary data.</text>
</comment>
<evidence type="ECO:0000256" key="5">
    <source>
        <dbReference type="ARBA" id="ARBA00023136"/>
    </source>
</evidence>
<feature type="transmembrane region" description="Helical" evidence="6">
    <location>
        <begin position="262"/>
        <end position="288"/>
    </location>
</feature>
<feature type="transmembrane region" description="Helical" evidence="6">
    <location>
        <begin position="191"/>
        <end position="212"/>
    </location>
</feature>
<protein>
    <submittedName>
        <fullName evidence="8">Multidrug ABC transporter permease</fullName>
    </submittedName>
</protein>
<dbReference type="InterPro" id="IPR013525">
    <property type="entry name" value="ABC2_TM"/>
</dbReference>
<dbReference type="PANTHER" id="PTHR30294">
    <property type="entry name" value="MEMBRANE COMPONENT OF ABC TRANSPORTER YHHJ-RELATED"/>
    <property type="match status" value="1"/>
</dbReference>
<sequence>MTIQISQRQILRRDKWLLSCLTWVPILLAVTIWGVFSAGIARDLPIGVVDLQHSQLSRKMIQSLDASSTLSVDYHYTSSTEAKNAMIEGDIYAYAVIPPQFDQDILLHRQPQLSVFFNSQYILVAKLINSAVAQSQGYFDAQLETMGNLAKGNTTTLAAIGQAVPISTQITALFNRNTNYAQFLVTAIVPAIWQICVVVSTILILAAHFRLYGNGNNSFAFLGDRPFTRLSKILSQYIPVFMAQSALFLVWFYVVLDWPMEGSYLVMLLAQFVTTIACIIMGALFFFLSMDPARAMSFAGAFTAPSFAFMGITFPVSDMNALAQAWRGLLPITHYIEVQVDQASYGASATQSIGSLWPMVGYIIPLLMTAALLAKHRNTALLNSSSSTDSKQEAV</sequence>
<dbReference type="AlphaFoldDB" id="A0A0C1WD74"/>
<dbReference type="GO" id="GO:0005886">
    <property type="term" value="C:plasma membrane"/>
    <property type="evidence" value="ECO:0007669"/>
    <property type="project" value="UniProtKB-SubCell"/>
</dbReference>
<evidence type="ECO:0000313" key="8">
    <source>
        <dbReference type="EMBL" id="KIF54307.1"/>
    </source>
</evidence>
<reference evidence="8 9" key="1">
    <citation type="submission" date="2014-07" db="EMBL/GenBank/DDBJ databases">
        <title>Unique and conserved regions in Vibrio harveyi and related species in comparison with the shrimp pathogen Vibrio harveyi CAIM 1792.</title>
        <authorList>
            <person name="Espinoza-Valles I."/>
            <person name="Vora G."/>
            <person name="Leekitcharoenphon P."/>
            <person name="Ussery D."/>
            <person name="Hoj L."/>
            <person name="Gomez-Gil B."/>
        </authorList>
    </citation>
    <scope>NUCLEOTIDE SEQUENCE [LARGE SCALE GENOMIC DNA]</scope>
    <source>
        <strain evidence="9">CAIM 1854 / LMG 25443</strain>
    </source>
</reference>
<keyword evidence="3 6" id="KW-0812">Transmembrane</keyword>